<evidence type="ECO:0000256" key="1">
    <source>
        <dbReference type="SAM" id="Phobius"/>
    </source>
</evidence>
<dbReference type="EMBL" id="SNRW01012252">
    <property type="protein sequence ID" value="KAA6374071.1"/>
    <property type="molecule type" value="Genomic_DNA"/>
</dbReference>
<dbReference type="AlphaFoldDB" id="A0A5J4UW36"/>
<keyword evidence="1" id="KW-0472">Membrane</keyword>
<name>A0A5J4UW36_9EUKA</name>
<protein>
    <submittedName>
        <fullName evidence="2">Uncharacterized protein</fullName>
    </submittedName>
</protein>
<gene>
    <name evidence="2" type="ORF">EZS28_030403</name>
</gene>
<organism evidence="2 3">
    <name type="scientific">Streblomastix strix</name>
    <dbReference type="NCBI Taxonomy" id="222440"/>
    <lineage>
        <taxon>Eukaryota</taxon>
        <taxon>Metamonada</taxon>
        <taxon>Preaxostyla</taxon>
        <taxon>Oxymonadida</taxon>
        <taxon>Streblomastigidae</taxon>
        <taxon>Streblomastix</taxon>
    </lineage>
</organism>
<accession>A0A5J4UW36</accession>
<evidence type="ECO:0000313" key="3">
    <source>
        <dbReference type="Proteomes" id="UP000324800"/>
    </source>
</evidence>
<sequence>MLQPNEQEPPASITAYMIQHTRIIVMASFLIIACIYIIFVGTYFGKVRTEKMSKKRRPHPQKSFIESIVKVIANPTLD</sequence>
<feature type="transmembrane region" description="Helical" evidence="1">
    <location>
        <begin position="23"/>
        <end position="45"/>
    </location>
</feature>
<evidence type="ECO:0000313" key="2">
    <source>
        <dbReference type="EMBL" id="KAA6374071.1"/>
    </source>
</evidence>
<dbReference type="Proteomes" id="UP000324800">
    <property type="component" value="Unassembled WGS sequence"/>
</dbReference>
<proteinExistence type="predicted"/>
<reference evidence="2 3" key="1">
    <citation type="submission" date="2019-03" db="EMBL/GenBank/DDBJ databases">
        <title>Single cell metagenomics reveals metabolic interactions within the superorganism composed of flagellate Streblomastix strix and complex community of Bacteroidetes bacteria on its surface.</title>
        <authorList>
            <person name="Treitli S.C."/>
            <person name="Kolisko M."/>
            <person name="Husnik F."/>
            <person name="Keeling P."/>
            <person name="Hampl V."/>
        </authorList>
    </citation>
    <scope>NUCLEOTIDE SEQUENCE [LARGE SCALE GENOMIC DNA]</scope>
    <source>
        <strain evidence="2">ST1C</strain>
    </source>
</reference>
<keyword evidence="1" id="KW-1133">Transmembrane helix</keyword>
<comment type="caution">
    <text evidence="2">The sequence shown here is derived from an EMBL/GenBank/DDBJ whole genome shotgun (WGS) entry which is preliminary data.</text>
</comment>
<keyword evidence="1" id="KW-0812">Transmembrane</keyword>